<evidence type="ECO:0000313" key="2">
    <source>
        <dbReference type="EMBL" id="CAD1468565.1"/>
    </source>
</evidence>
<feature type="non-terminal residue" evidence="2">
    <location>
        <position position="151"/>
    </location>
</feature>
<dbReference type="OrthoDB" id="7681398at2759"/>
<dbReference type="AlphaFoldDB" id="A0A6V7GY17"/>
<dbReference type="PANTHER" id="PTHR46599">
    <property type="entry name" value="PIGGYBAC TRANSPOSABLE ELEMENT-DERIVED PROTEIN 4"/>
    <property type="match status" value="1"/>
</dbReference>
<reference evidence="2" key="1">
    <citation type="submission" date="2020-07" db="EMBL/GenBank/DDBJ databases">
        <authorList>
            <person name="Nazaruddin N."/>
        </authorList>
    </citation>
    <scope>NUCLEOTIDE SEQUENCE</scope>
</reference>
<evidence type="ECO:0000259" key="1">
    <source>
        <dbReference type="Pfam" id="PF13843"/>
    </source>
</evidence>
<name>A0A6V7GY17_9HYME</name>
<dbReference type="Pfam" id="PF13843">
    <property type="entry name" value="DDE_Tnp_1_7"/>
    <property type="match status" value="1"/>
</dbReference>
<protein>
    <recommendedName>
        <fullName evidence="1">PiggyBac transposable element-derived protein domain-containing protein</fullName>
    </recommendedName>
</protein>
<organism evidence="2 3">
    <name type="scientific">Heterotrigona itama</name>
    <dbReference type="NCBI Taxonomy" id="395501"/>
    <lineage>
        <taxon>Eukaryota</taxon>
        <taxon>Metazoa</taxon>
        <taxon>Ecdysozoa</taxon>
        <taxon>Arthropoda</taxon>
        <taxon>Hexapoda</taxon>
        <taxon>Insecta</taxon>
        <taxon>Pterygota</taxon>
        <taxon>Neoptera</taxon>
        <taxon>Endopterygota</taxon>
        <taxon>Hymenoptera</taxon>
        <taxon>Apocrita</taxon>
        <taxon>Aculeata</taxon>
        <taxon>Apoidea</taxon>
        <taxon>Anthophila</taxon>
        <taxon>Apidae</taxon>
        <taxon>Heterotrigona</taxon>
    </lineage>
</organism>
<gene>
    <name evidence="2" type="ORF">MHI_LOCUS54103</name>
</gene>
<accession>A0A6V7GY17</accession>
<sequence length="151" mass="17876">MPHSKIPDSDSKNLKTCIQRASIFLKYLDSKFSEHFIPGQNICINESIVKFKGKISFITYNPMKSTKWDIRIYAMTDSETRYIYTILLYFGSITSKNFIRPDLPVSTRILLHLYQKLLNKIPEVQGYYMFTDRYTNIPLREELMKMKCHLT</sequence>
<dbReference type="PANTHER" id="PTHR46599:SF3">
    <property type="entry name" value="PIGGYBAC TRANSPOSABLE ELEMENT-DERIVED PROTEIN 4"/>
    <property type="match status" value="1"/>
</dbReference>
<keyword evidence="3" id="KW-1185">Reference proteome</keyword>
<proteinExistence type="predicted"/>
<dbReference type="InterPro" id="IPR029526">
    <property type="entry name" value="PGBD"/>
</dbReference>
<comment type="caution">
    <text evidence="2">The sequence shown here is derived from an EMBL/GenBank/DDBJ whole genome shotgun (WGS) entry which is preliminary data.</text>
</comment>
<feature type="domain" description="PiggyBac transposable element-derived protein" evidence="1">
    <location>
        <begin position="18"/>
        <end position="150"/>
    </location>
</feature>
<dbReference type="EMBL" id="CAJDYZ010000767">
    <property type="protein sequence ID" value="CAD1468565.1"/>
    <property type="molecule type" value="Genomic_DNA"/>
</dbReference>
<evidence type="ECO:0000313" key="3">
    <source>
        <dbReference type="Proteomes" id="UP000752696"/>
    </source>
</evidence>
<dbReference type="Proteomes" id="UP000752696">
    <property type="component" value="Unassembled WGS sequence"/>
</dbReference>